<evidence type="ECO:0000259" key="2">
    <source>
        <dbReference type="Pfam" id="PF13475"/>
    </source>
</evidence>
<feature type="region of interest" description="Disordered" evidence="1">
    <location>
        <begin position="474"/>
        <end position="500"/>
    </location>
</feature>
<feature type="domain" description="DUF4116" evidence="2">
    <location>
        <begin position="346"/>
        <end position="392"/>
    </location>
</feature>
<dbReference type="EMBL" id="CAUYUJ010020110">
    <property type="protein sequence ID" value="CAK0895920.1"/>
    <property type="molecule type" value="Genomic_DNA"/>
</dbReference>
<keyword evidence="4" id="KW-1185">Reference proteome</keyword>
<dbReference type="Pfam" id="PF13475">
    <property type="entry name" value="DUF4116"/>
    <property type="match status" value="4"/>
</dbReference>
<dbReference type="Proteomes" id="UP001189429">
    <property type="component" value="Unassembled WGS sequence"/>
</dbReference>
<dbReference type="InterPro" id="IPR025197">
    <property type="entry name" value="DUF4116"/>
</dbReference>
<proteinExistence type="predicted"/>
<feature type="domain" description="DUF4116" evidence="2">
    <location>
        <begin position="226"/>
        <end position="259"/>
    </location>
</feature>
<feature type="compositionally biased region" description="Polar residues" evidence="1">
    <location>
        <begin position="474"/>
        <end position="483"/>
    </location>
</feature>
<evidence type="ECO:0000256" key="1">
    <source>
        <dbReference type="SAM" id="MobiDB-lite"/>
    </source>
</evidence>
<protein>
    <recommendedName>
        <fullName evidence="2">DUF4116 domain-containing protein</fullName>
    </recommendedName>
</protein>
<feature type="domain" description="DUF4116" evidence="2">
    <location>
        <begin position="422"/>
        <end position="468"/>
    </location>
</feature>
<evidence type="ECO:0000313" key="3">
    <source>
        <dbReference type="EMBL" id="CAK0895920.1"/>
    </source>
</evidence>
<name>A0ABN9XCL0_9DINO</name>
<reference evidence="3" key="1">
    <citation type="submission" date="2023-10" db="EMBL/GenBank/DDBJ databases">
        <authorList>
            <person name="Chen Y."/>
            <person name="Shah S."/>
            <person name="Dougan E. K."/>
            <person name="Thang M."/>
            <person name="Chan C."/>
        </authorList>
    </citation>
    <scope>NUCLEOTIDE SEQUENCE [LARGE SCALE GENOMIC DNA]</scope>
</reference>
<feature type="compositionally biased region" description="Low complexity" evidence="1">
    <location>
        <begin position="485"/>
        <end position="494"/>
    </location>
</feature>
<evidence type="ECO:0000313" key="4">
    <source>
        <dbReference type="Proteomes" id="UP001189429"/>
    </source>
</evidence>
<accession>A0ABN9XCL0</accession>
<sequence>MPLHCSGGHALQEIAAPYDGDCDLCGAQFDAASPVLHCASCHFDACGACGRQAAVAEAPAERPPGPFEVEVRGLSGVLCTLTAGPEWTGLRLKEALGVQLGLGLLEQRLLAGSEPLADEVALARQLPAPREGGPRAVTLVRRDPAIAEALERVSRGGLGAKGRQWLGSRPAVVRADREVVLAAVRHDGCALEFAAEELRADREVVLAAVQKSGFALQFASEGLRADRGFLLAAVQQNGFALACASPELRADREVALTAVDGAALEYVSEELLADPDVVAAAVLGSPAAAEHVPEGLWSRHGFVLALAARGVERAVREIHQNRDMAMLHVEVEPAALEALPDAMKLDMHFCLDAIARNVLVLGHVAASLRADRTFLLEAVRRNACAFRYVPHEVQVDAAFVAQAASGNVAVLEHAPMALWSGEFAAAVVQQEGMALRYVPDGLRADKALVLAAVRRRGRAIEHAPLEFRIEGTRSAWSPPSSRTGPPWSSSQWPSGRTTSS</sequence>
<feature type="domain" description="DUF4116" evidence="2">
    <location>
        <begin position="176"/>
        <end position="224"/>
    </location>
</feature>
<gene>
    <name evidence="3" type="ORF">PCOR1329_LOCUS74520</name>
</gene>
<comment type="caution">
    <text evidence="3">The sequence shown here is derived from an EMBL/GenBank/DDBJ whole genome shotgun (WGS) entry which is preliminary data.</text>
</comment>
<organism evidence="3 4">
    <name type="scientific">Prorocentrum cordatum</name>
    <dbReference type="NCBI Taxonomy" id="2364126"/>
    <lineage>
        <taxon>Eukaryota</taxon>
        <taxon>Sar</taxon>
        <taxon>Alveolata</taxon>
        <taxon>Dinophyceae</taxon>
        <taxon>Prorocentrales</taxon>
        <taxon>Prorocentraceae</taxon>
        <taxon>Prorocentrum</taxon>
    </lineage>
</organism>